<proteinExistence type="predicted"/>
<organism evidence="1 2">
    <name type="scientific">Caenorhabditis briggsae</name>
    <dbReference type="NCBI Taxonomy" id="6238"/>
    <lineage>
        <taxon>Eukaryota</taxon>
        <taxon>Metazoa</taxon>
        <taxon>Ecdysozoa</taxon>
        <taxon>Nematoda</taxon>
        <taxon>Chromadorea</taxon>
        <taxon>Rhabditida</taxon>
        <taxon>Rhabditina</taxon>
        <taxon>Rhabditomorpha</taxon>
        <taxon>Rhabditoidea</taxon>
        <taxon>Rhabditidae</taxon>
        <taxon>Peloderinae</taxon>
        <taxon>Caenorhabditis</taxon>
    </lineage>
</organism>
<dbReference type="CTD" id="68917047"/>
<dbReference type="AlphaFoldDB" id="B6IF48"/>
<evidence type="ECO:0000313" key="3">
    <source>
        <dbReference type="WormBase" id="CBG25561"/>
    </source>
</evidence>
<dbReference type="KEGG" id="cbr:CBG_25561"/>
<reference evidence="1 2" key="1">
    <citation type="journal article" date="2003" name="PLoS Biol.">
        <title>The genome sequence of Caenorhabditis briggsae: a platform for comparative genomics.</title>
        <authorList>
            <person name="Stein L.D."/>
            <person name="Bao Z."/>
            <person name="Blasiar D."/>
            <person name="Blumenthal T."/>
            <person name="Brent M.R."/>
            <person name="Chen N."/>
            <person name="Chinwalla A."/>
            <person name="Clarke L."/>
            <person name="Clee C."/>
            <person name="Coghlan A."/>
            <person name="Coulson A."/>
            <person name="D'Eustachio P."/>
            <person name="Fitch D.H."/>
            <person name="Fulton L.A."/>
            <person name="Fulton R.E."/>
            <person name="Griffiths-Jones S."/>
            <person name="Harris T.W."/>
            <person name="Hillier L.W."/>
            <person name="Kamath R."/>
            <person name="Kuwabara P.E."/>
            <person name="Mardis E.R."/>
            <person name="Marra M.A."/>
            <person name="Miner T.L."/>
            <person name="Minx P."/>
            <person name="Mullikin J.C."/>
            <person name="Plumb R.W."/>
            <person name="Rogers J."/>
            <person name="Schein J.E."/>
            <person name="Sohrmann M."/>
            <person name="Spieth J."/>
            <person name="Stajich J.E."/>
            <person name="Wei C."/>
            <person name="Willey D."/>
            <person name="Wilson R.K."/>
            <person name="Durbin R."/>
            <person name="Waterston R.H."/>
        </authorList>
    </citation>
    <scope>NUCLEOTIDE SEQUENCE [LARGE SCALE GENOMIC DNA]</scope>
    <source>
        <strain evidence="1 2">AF16</strain>
    </source>
</reference>
<reference evidence="1 2" key="2">
    <citation type="journal article" date="2011" name="PLoS Genet.">
        <title>Caenorhabditis briggsae recombinant inbred line genotypes reveal inter-strain incompatibility and the evolution of recombination.</title>
        <authorList>
            <person name="Ross J.A."/>
            <person name="Koboldt D.C."/>
            <person name="Staisch J.E."/>
            <person name="Chamberlin H.M."/>
            <person name="Gupta B.P."/>
            <person name="Miller R.D."/>
            <person name="Baird S.E."/>
            <person name="Haag E.S."/>
        </authorList>
    </citation>
    <scope>NUCLEOTIDE SEQUENCE [LARGE SCALE GENOMIC DNA]</scope>
    <source>
        <strain evidence="1 2">AF16</strain>
    </source>
</reference>
<evidence type="ECO:0000313" key="2">
    <source>
        <dbReference type="Proteomes" id="UP000008549"/>
    </source>
</evidence>
<name>B6IF48_CAEBR</name>
<sequence>MKSETTKSLDNQDPSDIVVMELRSSGEWERIDLTSSERMEKMKCLREPRSQTRVYVNRLLTSA</sequence>
<dbReference type="InParanoid" id="B6IF48"/>
<dbReference type="GeneID" id="68917047"/>
<gene>
    <name evidence="1 3" type="ORF">CBG25561</name>
    <name evidence="1" type="ORF">CBG_25561</name>
</gene>
<dbReference type="Proteomes" id="UP000008549">
    <property type="component" value="Unassembled WGS sequence"/>
</dbReference>
<accession>B6IF48</accession>
<dbReference type="HOGENOM" id="CLU_2887846_0_0_1"/>
<evidence type="ECO:0000313" key="1">
    <source>
        <dbReference type="EMBL" id="CAR98528.1"/>
    </source>
</evidence>
<protein>
    <submittedName>
        <fullName evidence="1">Protein CBG25561</fullName>
    </submittedName>
</protein>
<dbReference type="WormBase" id="CBG25561">
    <property type="protein sequence ID" value="CBP39040"/>
    <property type="gene ID" value="WBGene00086975"/>
</dbReference>
<dbReference type="EMBL" id="HE601438">
    <property type="protein sequence ID" value="CAR98528.1"/>
    <property type="molecule type" value="Genomic_DNA"/>
</dbReference>
<keyword evidence="2" id="KW-1185">Reference proteome</keyword>
<dbReference type="RefSeq" id="XP_045098100.1">
    <property type="nucleotide sequence ID" value="XM_045242270.1"/>
</dbReference>